<evidence type="ECO:0000256" key="3">
    <source>
        <dbReference type="ARBA" id="ARBA00022490"/>
    </source>
</evidence>
<feature type="binding site" evidence="11">
    <location>
        <position position="134"/>
    </location>
    <ligand>
        <name>Zn(2+)</name>
        <dbReference type="ChEBI" id="CHEBI:29105"/>
    </ligand>
</feature>
<evidence type="ECO:0000256" key="9">
    <source>
        <dbReference type="ARBA" id="ARBA00023125"/>
    </source>
</evidence>
<dbReference type="Gene3D" id="3.30.1490.190">
    <property type="match status" value="1"/>
</dbReference>
<keyword evidence="7" id="KW-0408">Iron</keyword>
<comment type="subcellular location">
    <subcellularLocation>
        <location evidence="1">Cytoplasm</location>
    </subcellularLocation>
</comment>
<evidence type="ECO:0000313" key="13">
    <source>
        <dbReference type="Proteomes" id="UP000094243"/>
    </source>
</evidence>
<organism evidence="12 13">
    <name type="scientific">Mycolicibacterium holsaticum</name>
    <dbReference type="NCBI Taxonomy" id="152142"/>
    <lineage>
        <taxon>Bacteria</taxon>
        <taxon>Bacillati</taxon>
        <taxon>Actinomycetota</taxon>
        <taxon>Actinomycetes</taxon>
        <taxon>Mycobacteriales</taxon>
        <taxon>Mycobacteriaceae</taxon>
        <taxon>Mycolicibacterium</taxon>
    </lineage>
</organism>
<keyword evidence="5 11" id="KW-0479">Metal-binding</keyword>
<keyword evidence="3" id="KW-0963">Cytoplasm</keyword>
<keyword evidence="8" id="KW-0805">Transcription regulation</keyword>
<dbReference type="OrthoDB" id="5242893at2"/>
<comment type="cofactor">
    <cofactor evidence="11">
        <name>Zn(2+)</name>
        <dbReference type="ChEBI" id="CHEBI:29105"/>
    </cofactor>
    <text evidence="11">Binds 1 zinc ion per subunit.</text>
</comment>
<evidence type="ECO:0000256" key="10">
    <source>
        <dbReference type="ARBA" id="ARBA00023163"/>
    </source>
</evidence>
<dbReference type="InterPro" id="IPR002481">
    <property type="entry name" value="FUR"/>
</dbReference>
<evidence type="ECO:0000256" key="1">
    <source>
        <dbReference type="ARBA" id="ARBA00004496"/>
    </source>
</evidence>
<evidence type="ECO:0000256" key="6">
    <source>
        <dbReference type="ARBA" id="ARBA00022833"/>
    </source>
</evidence>
<name>A0A1E3S2R1_9MYCO</name>
<dbReference type="AlphaFoldDB" id="A0A1E3S2R1"/>
<evidence type="ECO:0000256" key="11">
    <source>
        <dbReference type="PIRSR" id="PIRSR602481-1"/>
    </source>
</evidence>
<feature type="binding site" evidence="11">
    <location>
        <position position="94"/>
    </location>
    <ligand>
        <name>Zn(2+)</name>
        <dbReference type="ChEBI" id="CHEBI:29105"/>
    </ligand>
</feature>
<evidence type="ECO:0000256" key="7">
    <source>
        <dbReference type="ARBA" id="ARBA00023004"/>
    </source>
</evidence>
<dbReference type="PANTHER" id="PTHR33202:SF18">
    <property type="entry name" value="TRANSCRIPTIONAL REGULATOR FURA"/>
    <property type="match status" value="1"/>
</dbReference>
<sequence length="149" mass="16392">MQSAEEKLRAAGLRVTRPRLAVLAELANQPHADVETIASGVRVRLGTVSTQAIYDVVHALTRVGILRRVEPAGMRTLFEVETGDNHHHLVCRGCGVIVDIACATGQAPCLEADDDQNFRIDEAEVTFWGLCPACRVVSTETDNRMEQRR</sequence>
<dbReference type="PANTHER" id="PTHR33202">
    <property type="entry name" value="ZINC UPTAKE REGULATION PROTEIN"/>
    <property type="match status" value="1"/>
</dbReference>
<evidence type="ECO:0000256" key="4">
    <source>
        <dbReference type="ARBA" id="ARBA00022491"/>
    </source>
</evidence>
<dbReference type="InterPro" id="IPR043135">
    <property type="entry name" value="Fur_C"/>
</dbReference>
<dbReference type="GO" id="GO:0008270">
    <property type="term" value="F:zinc ion binding"/>
    <property type="evidence" value="ECO:0007669"/>
    <property type="project" value="TreeGrafter"/>
</dbReference>
<feature type="binding site" evidence="11">
    <location>
        <position position="131"/>
    </location>
    <ligand>
        <name>Zn(2+)</name>
        <dbReference type="ChEBI" id="CHEBI:29105"/>
    </ligand>
</feature>
<feature type="binding site" evidence="11">
    <location>
        <position position="91"/>
    </location>
    <ligand>
        <name>Zn(2+)</name>
        <dbReference type="ChEBI" id="CHEBI:29105"/>
    </ligand>
</feature>
<evidence type="ECO:0000256" key="2">
    <source>
        <dbReference type="ARBA" id="ARBA00007957"/>
    </source>
</evidence>
<dbReference type="SUPFAM" id="SSF46785">
    <property type="entry name" value="Winged helix' DNA-binding domain"/>
    <property type="match status" value="1"/>
</dbReference>
<evidence type="ECO:0000256" key="5">
    <source>
        <dbReference type="ARBA" id="ARBA00022723"/>
    </source>
</evidence>
<proteinExistence type="inferred from homology"/>
<dbReference type="Proteomes" id="UP000094243">
    <property type="component" value="Unassembled WGS sequence"/>
</dbReference>
<evidence type="ECO:0000313" key="12">
    <source>
        <dbReference type="EMBL" id="ODQ96456.1"/>
    </source>
</evidence>
<evidence type="ECO:0000256" key="8">
    <source>
        <dbReference type="ARBA" id="ARBA00023015"/>
    </source>
</evidence>
<comment type="caution">
    <text evidence="12">The sequence shown here is derived from an EMBL/GenBank/DDBJ whole genome shotgun (WGS) entry which is preliminary data.</text>
</comment>
<keyword evidence="10" id="KW-0804">Transcription</keyword>
<dbReference type="InterPro" id="IPR036388">
    <property type="entry name" value="WH-like_DNA-bd_sf"/>
</dbReference>
<gene>
    <name evidence="12" type="ORF">BHQ17_01130</name>
</gene>
<keyword evidence="9" id="KW-0238">DNA-binding</keyword>
<dbReference type="GO" id="GO:0003700">
    <property type="term" value="F:DNA-binding transcription factor activity"/>
    <property type="evidence" value="ECO:0007669"/>
    <property type="project" value="InterPro"/>
</dbReference>
<keyword evidence="4" id="KW-0678">Repressor</keyword>
<keyword evidence="13" id="KW-1185">Reference proteome</keyword>
<dbReference type="CDD" id="cd07153">
    <property type="entry name" value="Fur_like"/>
    <property type="match status" value="1"/>
</dbReference>
<dbReference type="GO" id="GO:0000976">
    <property type="term" value="F:transcription cis-regulatory region binding"/>
    <property type="evidence" value="ECO:0007669"/>
    <property type="project" value="TreeGrafter"/>
</dbReference>
<dbReference type="GO" id="GO:0045892">
    <property type="term" value="P:negative regulation of DNA-templated transcription"/>
    <property type="evidence" value="ECO:0007669"/>
    <property type="project" value="TreeGrafter"/>
</dbReference>
<dbReference type="Gene3D" id="1.10.10.10">
    <property type="entry name" value="Winged helix-like DNA-binding domain superfamily/Winged helix DNA-binding domain"/>
    <property type="match status" value="1"/>
</dbReference>
<dbReference type="GO" id="GO:0005737">
    <property type="term" value="C:cytoplasm"/>
    <property type="evidence" value="ECO:0007669"/>
    <property type="project" value="UniProtKB-SubCell"/>
</dbReference>
<accession>A0A1E3S2R1</accession>
<dbReference type="GO" id="GO:1900376">
    <property type="term" value="P:regulation of secondary metabolite biosynthetic process"/>
    <property type="evidence" value="ECO:0007669"/>
    <property type="project" value="TreeGrafter"/>
</dbReference>
<dbReference type="EMBL" id="MIGZ01000003">
    <property type="protein sequence ID" value="ODQ96456.1"/>
    <property type="molecule type" value="Genomic_DNA"/>
</dbReference>
<protein>
    <submittedName>
        <fullName evidence="12">Transcriptional repressor</fullName>
    </submittedName>
</protein>
<keyword evidence="6 11" id="KW-0862">Zinc</keyword>
<dbReference type="Pfam" id="PF01475">
    <property type="entry name" value="FUR"/>
    <property type="match status" value="1"/>
</dbReference>
<reference evidence="13" key="1">
    <citation type="submission" date="2016-09" db="EMBL/GenBank/DDBJ databases">
        <authorList>
            <person name="Greninger A.L."/>
            <person name="Jerome K.R."/>
            <person name="Mcnair B."/>
            <person name="Wallis C."/>
            <person name="Fang F."/>
        </authorList>
    </citation>
    <scope>NUCLEOTIDE SEQUENCE [LARGE SCALE GENOMIC DNA]</scope>
    <source>
        <strain evidence="13">M7</strain>
    </source>
</reference>
<comment type="similarity">
    <text evidence="2">Belongs to the Fur family.</text>
</comment>
<dbReference type="InterPro" id="IPR036390">
    <property type="entry name" value="WH_DNA-bd_sf"/>
</dbReference>